<name>A0ACC1P9P8_9PEZI</name>
<accession>A0ACC1P9P8</accession>
<evidence type="ECO:0000313" key="2">
    <source>
        <dbReference type="Proteomes" id="UP001143856"/>
    </source>
</evidence>
<gene>
    <name evidence="1" type="ORF">NUW58_g4210</name>
</gene>
<proteinExistence type="predicted"/>
<keyword evidence="2" id="KW-1185">Reference proteome</keyword>
<dbReference type="Proteomes" id="UP001143856">
    <property type="component" value="Unassembled WGS sequence"/>
</dbReference>
<comment type="caution">
    <text evidence="1">The sequence shown here is derived from an EMBL/GenBank/DDBJ whole genome shotgun (WGS) entry which is preliminary data.</text>
</comment>
<protein>
    <submittedName>
        <fullName evidence="1">Uncharacterized protein</fullName>
    </submittedName>
</protein>
<reference evidence="1" key="1">
    <citation type="submission" date="2022-10" db="EMBL/GenBank/DDBJ databases">
        <title>Genome Sequence of Xylaria curta.</title>
        <authorList>
            <person name="Buettner E."/>
        </authorList>
    </citation>
    <scope>NUCLEOTIDE SEQUENCE</scope>
    <source>
        <strain evidence="1">Babe10</strain>
    </source>
</reference>
<sequence>MPQQRTIISQGASVIHIEYVHDSVAEDKWGAYYGKLQITPHYTCDVSFVGTQMVLKQHLLVDTYTQKWQTGASCKAIDIATTQTYDIKVVNGALKVIPVPGSIYTVETSEDPDRSETTNTFTHINDIVKGIKAKIYNYSRPLINEIQLDQLENFIFPGGKVFSYSSARFSNYQDLVCSITYLET</sequence>
<dbReference type="EMBL" id="JAPDGR010000711">
    <property type="protein sequence ID" value="KAJ2988000.1"/>
    <property type="molecule type" value="Genomic_DNA"/>
</dbReference>
<evidence type="ECO:0000313" key="1">
    <source>
        <dbReference type="EMBL" id="KAJ2988000.1"/>
    </source>
</evidence>
<organism evidence="1 2">
    <name type="scientific">Xylaria curta</name>
    <dbReference type="NCBI Taxonomy" id="42375"/>
    <lineage>
        <taxon>Eukaryota</taxon>
        <taxon>Fungi</taxon>
        <taxon>Dikarya</taxon>
        <taxon>Ascomycota</taxon>
        <taxon>Pezizomycotina</taxon>
        <taxon>Sordariomycetes</taxon>
        <taxon>Xylariomycetidae</taxon>
        <taxon>Xylariales</taxon>
        <taxon>Xylariaceae</taxon>
        <taxon>Xylaria</taxon>
    </lineage>
</organism>